<dbReference type="InterPro" id="IPR026051">
    <property type="entry name" value="ALG1-like"/>
</dbReference>
<dbReference type="Pfam" id="PF00534">
    <property type="entry name" value="Glycos_transf_1"/>
    <property type="match status" value="1"/>
</dbReference>
<evidence type="ECO:0000256" key="1">
    <source>
        <dbReference type="ARBA" id="ARBA00004389"/>
    </source>
</evidence>
<keyword evidence="8" id="KW-0812">Transmembrane</keyword>
<evidence type="ECO:0000256" key="4">
    <source>
        <dbReference type="ARBA" id="ARBA00015841"/>
    </source>
</evidence>
<accession>A0A6F9D6V8</accession>
<dbReference type="FunFam" id="3.40.50.2000:FF:000096">
    <property type="entry name" value="ALG1, chitobiosyldiphosphodolichol beta-mannosyltransferase"/>
    <property type="match status" value="1"/>
</dbReference>
<dbReference type="PANTHER" id="PTHR13036:SF0">
    <property type="entry name" value="CHITOBIOSYLDIPHOSPHODOLICHOL BETA-MANNOSYLTRANSFERASE"/>
    <property type="match status" value="1"/>
</dbReference>
<evidence type="ECO:0000256" key="16">
    <source>
        <dbReference type="ARBA" id="ARBA00045071"/>
    </source>
</evidence>
<evidence type="ECO:0000256" key="11">
    <source>
        <dbReference type="ARBA" id="ARBA00022989"/>
    </source>
</evidence>
<evidence type="ECO:0000256" key="15">
    <source>
        <dbReference type="ARBA" id="ARBA00033088"/>
    </source>
</evidence>
<evidence type="ECO:0000256" key="6">
    <source>
        <dbReference type="ARBA" id="ARBA00022676"/>
    </source>
</evidence>
<evidence type="ECO:0000256" key="14">
    <source>
        <dbReference type="ARBA" id="ARBA00031566"/>
    </source>
</evidence>
<comment type="function">
    <text evidence="17">Mannosyltransferase that operates in the biosynthetic pathway of dolichol-linked oligosaccharides, the glycan precursors employed in protein asparagine (N)-glycosylation. The assembly of dolichol-linked oligosaccharides begins on the cytosolic side of the endoplasmic reticulum membrane and finishes in its lumen. The sequential addition of sugars to dolichol pyrophosphate produces dolichol-linked oligosaccharides containing fourteen sugars, including two GlcNAcs, nine mannoses and three glucoses. Once assembled, the oligosaccharide is transferred from the lipid to nascent proteins by oligosaccharyltransferases. Catalyzes, on the cytoplasmic face of the endoplasmic reticulum, the addition of the first mannose residues to the dolichol-linked oligosaccharide chain, to produce Man1GlcNAc(2)-PP-dolichol core oligosaccharide. Man1GlcNAc(2)-PP-dolichol is a substrate for ALG2, the following enzyme in the biosynthetic pathway.</text>
</comment>
<dbReference type="EMBL" id="LR782856">
    <property type="protein sequence ID" value="CAB3221112.1"/>
    <property type="molecule type" value="mRNA"/>
</dbReference>
<dbReference type="AlphaFoldDB" id="A0A6F9D6V8"/>
<reference evidence="21" key="1">
    <citation type="submission" date="2020-04" db="EMBL/GenBank/DDBJ databases">
        <authorList>
            <person name="Neveu A P."/>
        </authorList>
    </citation>
    <scope>NUCLEOTIDE SEQUENCE</scope>
    <source>
        <tissue evidence="21">Whole embryo</tissue>
    </source>
</reference>
<evidence type="ECO:0000313" key="21">
    <source>
        <dbReference type="EMBL" id="CAB3221112.1"/>
    </source>
</evidence>
<dbReference type="SUPFAM" id="SSF53756">
    <property type="entry name" value="UDP-Glycosyltransferase/glycogen phosphorylase"/>
    <property type="match status" value="1"/>
</dbReference>
<evidence type="ECO:0000259" key="20">
    <source>
        <dbReference type="Pfam" id="PF00534"/>
    </source>
</evidence>
<evidence type="ECO:0000256" key="2">
    <source>
        <dbReference type="ARBA" id="ARBA00004922"/>
    </source>
</evidence>
<evidence type="ECO:0000256" key="8">
    <source>
        <dbReference type="ARBA" id="ARBA00022692"/>
    </source>
</evidence>
<sequence>MAWRVDASEFILVQNPPCIPTLAVCLIMSVFNGSKLVIDWHNYGYSILALSLNKNHLLVKIAKRYEEIFGQLSSGNLCVTNAMKNDLKKRWHICAEVMHDRPSARFKQLTNEEKHQLITKLMKTHTEFSAVSESDEQQTRFTVVNSDDSVSFKHDRPALIISSTSWTDDEDFSVLLHALQMYEDYVCGENGDLPDLLCAITGKGPNKSYYQKIIASKNWKHVQVITPWLEAEDYPKLLACVDLGVSIKKKKKGLDLPMKVVDMFGCCLPVAAINFSCLNELVQEGVNGFVFEDSLELCEQFQQAFADFPHNQDLLNKFRSNIKQFRERTWNNAWDEIVLPLFK</sequence>
<evidence type="ECO:0000256" key="7">
    <source>
        <dbReference type="ARBA" id="ARBA00022679"/>
    </source>
</evidence>
<evidence type="ECO:0000256" key="17">
    <source>
        <dbReference type="ARBA" id="ARBA00056362"/>
    </source>
</evidence>
<keyword evidence="5" id="KW-0597">Phosphoprotein</keyword>
<evidence type="ECO:0000256" key="10">
    <source>
        <dbReference type="ARBA" id="ARBA00022968"/>
    </source>
</evidence>
<evidence type="ECO:0000256" key="12">
    <source>
        <dbReference type="ARBA" id="ARBA00023136"/>
    </source>
</evidence>
<keyword evidence="7 21" id="KW-0808">Transferase</keyword>
<keyword evidence="6 21" id="KW-0328">Glycosyltransferase</keyword>
<dbReference type="PANTHER" id="PTHR13036">
    <property type="entry name" value="BETA1,4 MANNOSYLTRANSFERASE"/>
    <property type="match status" value="1"/>
</dbReference>
<keyword evidence="10" id="KW-0735">Signal-anchor</keyword>
<keyword evidence="9" id="KW-0256">Endoplasmic reticulum</keyword>
<evidence type="ECO:0000256" key="3">
    <source>
        <dbReference type="ARBA" id="ARBA00012611"/>
    </source>
</evidence>
<gene>
    <name evidence="21" type="primary">Alg1-001</name>
</gene>
<evidence type="ECO:0000256" key="13">
    <source>
        <dbReference type="ARBA" id="ARBA00031434"/>
    </source>
</evidence>
<dbReference type="GO" id="GO:0005789">
    <property type="term" value="C:endoplasmic reticulum membrane"/>
    <property type="evidence" value="ECO:0007669"/>
    <property type="project" value="UniProtKB-SubCell"/>
</dbReference>
<feature type="domain" description="Glycosyl transferase family 1" evidence="20">
    <location>
        <begin position="152"/>
        <end position="324"/>
    </location>
</feature>
<keyword evidence="11" id="KW-1133">Transmembrane helix</keyword>
<comment type="subcellular location">
    <subcellularLocation>
        <location evidence="1">Endoplasmic reticulum membrane</location>
        <topology evidence="1">Single-pass membrane protein</topology>
    </subcellularLocation>
</comment>
<evidence type="ECO:0000256" key="19">
    <source>
        <dbReference type="ARBA" id="ARBA00082785"/>
    </source>
</evidence>
<comment type="catalytic activity">
    <reaction evidence="16">
        <text>an N,N'-diacetylchitobiosyl-diphospho-di-trans,poly-cis-dolichol + GDP-alpha-D-mannose = a beta-D-Man-(1-&gt;4)-beta-D-GlcNAc-(1-&gt;4)-alpha-D-GlcNAc-diphospho-di-trans,poly-cis-dolichol + GDP + H(+)</text>
        <dbReference type="Rhea" id="RHEA:13865"/>
        <dbReference type="Rhea" id="RHEA-COMP:19510"/>
        <dbReference type="Rhea" id="RHEA-COMP:19511"/>
        <dbReference type="ChEBI" id="CHEBI:15378"/>
        <dbReference type="ChEBI" id="CHEBI:57269"/>
        <dbReference type="ChEBI" id="CHEBI:57527"/>
        <dbReference type="ChEBI" id="CHEBI:58189"/>
        <dbReference type="ChEBI" id="CHEBI:58472"/>
        <dbReference type="EC" id="2.4.1.142"/>
    </reaction>
    <physiologicalReaction direction="left-to-right" evidence="16">
        <dbReference type="Rhea" id="RHEA:13866"/>
    </physiologicalReaction>
</comment>
<keyword evidence="12" id="KW-0472">Membrane</keyword>
<dbReference type="EC" id="2.4.1.142" evidence="3"/>
<protein>
    <recommendedName>
        <fullName evidence="4">Chitobiosyldiphosphodolichol beta-mannosyltransferase</fullName>
        <ecNumber evidence="3">2.4.1.142</ecNumber>
    </recommendedName>
    <alternativeName>
        <fullName evidence="19">Asparagine-linked glycosylation protein 1 homolog</fullName>
    </alternativeName>
    <alternativeName>
        <fullName evidence="14">Beta-1,4-mannosyltransferase</fullName>
    </alternativeName>
    <alternativeName>
        <fullName evidence="15">GDP-Man:GlcNAc2-PP-dolichol mannosyltransferase</fullName>
    </alternativeName>
    <alternativeName>
        <fullName evidence="13">GDP-mannose-dolichol diphosphochitobiose mannosyltransferase</fullName>
    </alternativeName>
</protein>
<dbReference type="GO" id="GO:0004578">
    <property type="term" value="F:chitobiosyldiphosphodolichol beta-mannosyltransferase activity"/>
    <property type="evidence" value="ECO:0007669"/>
    <property type="project" value="UniProtKB-EC"/>
</dbReference>
<dbReference type="Gene3D" id="3.40.50.2000">
    <property type="entry name" value="Glycogen Phosphorylase B"/>
    <property type="match status" value="1"/>
</dbReference>
<proteinExistence type="evidence at transcript level"/>
<evidence type="ECO:0000256" key="9">
    <source>
        <dbReference type="ARBA" id="ARBA00022824"/>
    </source>
</evidence>
<comment type="pathway">
    <text evidence="2">Protein modification; protein glycosylation.</text>
</comment>
<evidence type="ECO:0000256" key="5">
    <source>
        <dbReference type="ARBA" id="ARBA00022553"/>
    </source>
</evidence>
<dbReference type="InterPro" id="IPR001296">
    <property type="entry name" value="Glyco_trans_1"/>
</dbReference>
<comment type="similarity">
    <text evidence="18">Belongs to the glycosyltransferase group 1 family. Glycosyltransferase 33 subfamily.</text>
</comment>
<evidence type="ECO:0000256" key="18">
    <source>
        <dbReference type="ARBA" id="ARBA00061237"/>
    </source>
</evidence>
<name>A0A6F9D6V8_9ASCI</name>
<organism evidence="21">
    <name type="scientific">Phallusia mammillata</name>
    <dbReference type="NCBI Taxonomy" id="59560"/>
    <lineage>
        <taxon>Eukaryota</taxon>
        <taxon>Metazoa</taxon>
        <taxon>Chordata</taxon>
        <taxon>Tunicata</taxon>
        <taxon>Ascidiacea</taxon>
        <taxon>Phlebobranchia</taxon>
        <taxon>Ascidiidae</taxon>
        <taxon>Phallusia</taxon>
    </lineage>
</organism>